<name>A0A523UPY8_UNCT6</name>
<evidence type="ECO:0000256" key="4">
    <source>
        <dbReference type="ARBA" id="ARBA00022475"/>
    </source>
</evidence>
<keyword evidence="11 14" id="KW-0739">Sodium transport</keyword>
<dbReference type="GO" id="GO:0031402">
    <property type="term" value="F:sodium ion binding"/>
    <property type="evidence" value="ECO:0007669"/>
    <property type="project" value="UniProtKB-UniRule"/>
</dbReference>
<dbReference type="Pfam" id="PF00474">
    <property type="entry name" value="SSF"/>
    <property type="match status" value="1"/>
</dbReference>
<keyword evidence="6 14" id="KW-0769">Symport</keyword>
<evidence type="ECO:0000256" key="11">
    <source>
        <dbReference type="ARBA" id="ARBA00023201"/>
    </source>
</evidence>
<sequence length="373" mass="39389">MQRLYSSFESRRNDSNSFFFTLYVSAQCVGAGKILSASFTLSKVQGMGIALGFIIFYTMAGGFLAEAWTDFFQALIMLSGLSLLSVVGIVKIGGIPSLIRGMANANPGTLTWGGGSTGLAMFLGVIIGGLAIGLGYAGQPHIVTRYMALRKGSKMSVAAWVAMVWVFFALLGAIMVGIVGLSVLGALDDPETATTSLAMAILPPWLVGVIIAAATAAMMSTVDSQLLIAATSVAGDFYGKIVNKKASQERLLFIGRLSTVAIGIVAFLLGIKAERAVYWLVLYAWGGLAASFGPPLILSLRWKRTTKWGVLAGMIVGAVTIVIWYNIPVLKNAIYELVPGFFFSLIAVILVSIFGPQPSLKTVEEFSAVAGIG</sequence>
<evidence type="ECO:0000256" key="8">
    <source>
        <dbReference type="ARBA" id="ARBA00023053"/>
    </source>
</evidence>
<keyword evidence="3 14" id="KW-0813">Transport</keyword>
<dbReference type="PANTHER" id="PTHR48086">
    <property type="entry name" value="SODIUM/PROLINE SYMPORTER-RELATED"/>
    <property type="match status" value="1"/>
</dbReference>
<evidence type="ECO:0000313" key="16">
    <source>
        <dbReference type="Proteomes" id="UP000315525"/>
    </source>
</evidence>
<evidence type="ECO:0000313" key="15">
    <source>
        <dbReference type="EMBL" id="TET44594.1"/>
    </source>
</evidence>
<feature type="transmembrane region" description="Helical" evidence="14">
    <location>
        <begin position="47"/>
        <end position="68"/>
    </location>
</feature>
<keyword evidence="4 14" id="KW-1003">Cell membrane</keyword>
<evidence type="ECO:0000256" key="10">
    <source>
        <dbReference type="ARBA" id="ARBA00023136"/>
    </source>
</evidence>
<comment type="caution">
    <text evidence="15">The sequence shown here is derived from an EMBL/GenBank/DDBJ whole genome shotgun (WGS) entry which is preliminary data.</text>
</comment>
<keyword evidence="9 14" id="KW-0406">Ion transport</keyword>
<evidence type="ECO:0000256" key="1">
    <source>
        <dbReference type="ARBA" id="ARBA00004651"/>
    </source>
</evidence>
<evidence type="ECO:0000256" key="7">
    <source>
        <dbReference type="ARBA" id="ARBA00022989"/>
    </source>
</evidence>
<feature type="transmembrane region" description="Helical" evidence="14">
    <location>
        <begin position="157"/>
        <end position="185"/>
    </location>
</feature>
<protein>
    <recommendedName>
        <fullName evidence="14">Sodium/proline symporter</fullName>
    </recommendedName>
    <alternativeName>
        <fullName evidence="14">Proline permease</fullName>
    </alternativeName>
</protein>
<dbReference type="CDD" id="cd11475">
    <property type="entry name" value="SLC5sbd_PutP"/>
    <property type="match status" value="1"/>
</dbReference>
<keyword evidence="8 14" id="KW-0915">Sodium</keyword>
<feature type="transmembrane region" description="Helical" evidence="14">
    <location>
        <begin position="251"/>
        <end position="271"/>
    </location>
</feature>
<reference evidence="15 16" key="1">
    <citation type="submission" date="2019-03" db="EMBL/GenBank/DDBJ databases">
        <title>Metabolic potential of uncultured bacteria and archaea associated with petroleum seepage in deep-sea sediments.</title>
        <authorList>
            <person name="Dong X."/>
            <person name="Hubert C."/>
        </authorList>
    </citation>
    <scope>NUCLEOTIDE SEQUENCE [LARGE SCALE GENOMIC DNA]</scope>
    <source>
        <strain evidence="15">E44_bin18</strain>
    </source>
</reference>
<feature type="transmembrane region" description="Helical" evidence="14">
    <location>
        <begin position="119"/>
        <end position="137"/>
    </location>
</feature>
<evidence type="ECO:0000256" key="5">
    <source>
        <dbReference type="ARBA" id="ARBA00022692"/>
    </source>
</evidence>
<feature type="transmembrane region" description="Helical" evidence="14">
    <location>
        <begin position="20"/>
        <end position="41"/>
    </location>
</feature>
<dbReference type="EMBL" id="SOJN01000119">
    <property type="protein sequence ID" value="TET44594.1"/>
    <property type="molecule type" value="Genomic_DNA"/>
</dbReference>
<keyword evidence="5 14" id="KW-0812">Transmembrane</keyword>
<comment type="subcellular location">
    <subcellularLocation>
        <location evidence="1 14">Cell membrane</location>
        <topology evidence="1 14">Multi-pass membrane protein</topology>
    </subcellularLocation>
</comment>
<evidence type="ECO:0000256" key="3">
    <source>
        <dbReference type="ARBA" id="ARBA00022448"/>
    </source>
</evidence>
<dbReference type="InterPro" id="IPR050277">
    <property type="entry name" value="Sodium:Solute_Symporter"/>
</dbReference>
<evidence type="ECO:0000256" key="9">
    <source>
        <dbReference type="ARBA" id="ARBA00023065"/>
    </source>
</evidence>
<proteinExistence type="inferred from homology"/>
<evidence type="ECO:0000256" key="6">
    <source>
        <dbReference type="ARBA" id="ARBA00022847"/>
    </source>
</evidence>
<dbReference type="GO" id="GO:0015824">
    <property type="term" value="P:proline transport"/>
    <property type="evidence" value="ECO:0007669"/>
    <property type="project" value="UniProtKB-UniRule"/>
</dbReference>
<keyword evidence="14" id="KW-0029">Amino-acid transport</keyword>
<comment type="caution">
    <text evidence="14">Lacks conserved residue(s) required for the propagation of feature annotation.</text>
</comment>
<dbReference type="GO" id="GO:0005886">
    <property type="term" value="C:plasma membrane"/>
    <property type="evidence" value="ECO:0007669"/>
    <property type="project" value="UniProtKB-SubCell"/>
</dbReference>
<dbReference type="AlphaFoldDB" id="A0A523UPY8"/>
<feature type="transmembrane region" description="Helical" evidence="14">
    <location>
        <begin position="75"/>
        <end position="99"/>
    </location>
</feature>
<comment type="function">
    <text evidence="14">Catalyzes the sodium-dependent uptake of extracellular L-proline.</text>
</comment>
<feature type="transmembrane region" description="Helical" evidence="14">
    <location>
        <begin position="277"/>
        <end position="298"/>
    </location>
</feature>
<accession>A0A523UPY8</accession>
<organism evidence="15 16">
    <name type="scientific">candidate division TA06 bacterium</name>
    <dbReference type="NCBI Taxonomy" id="2250710"/>
    <lineage>
        <taxon>Bacteria</taxon>
        <taxon>Bacteria division TA06</taxon>
    </lineage>
</organism>
<comment type="similarity">
    <text evidence="2 13">Belongs to the sodium:solute symporter (SSF) (TC 2.A.21) family.</text>
</comment>
<dbReference type="InterPro" id="IPR011851">
    <property type="entry name" value="Na/Pro_symporter"/>
</dbReference>
<comment type="catalytic activity">
    <reaction evidence="12">
        <text>L-proline(in) + Na(+)(in) = L-proline(out) + Na(+)(out)</text>
        <dbReference type="Rhea" id="RHEA:28967"/>
        <dbReference type="ChEBI" id="CHEBI:29101"/>
        <dbReference type="ChEBI" id="CHEBI:60039"/>
    </reaction>
</comment>
<dbReference type="InterPro" id="IPR038377">
    <property type="entry name" value="Na/Glc_symporter_sf"/>
</dbReference>
<dbReference type="PANTHER" id="PTHR48086:SF3">
    <property type="entry name" value="SODIUM_PROLINE SYMPORTER"/>
    <property type="match status" value="1"/>
</dbReference>
<evidence type="ECO:0000256" key="13">
    <source>
        <dbReference type="RuleBase" id="RU362091"/>
    </source>
</evidence>
<dbReference type="InterPro" id="IPR001734">
    <property type="entry name" value="Na/solute_symporter"/>
</dbReference>
<dbReference type="Gene3D" id="1.20.1730.10">
    <property type="entry name" value="Sodium/glucose cotransporter"/>
    <property type="match status" value="1"/>
</dbReference>
<dbReference type="GO" id="GO:0005298">
    <property type="term" value="F:proline:sodium symporter activity"/>
    <property type="evidence" value="ECO:0007669"/>
    <property type="project" value="UniProtKB-UniRule"/>
</dbReference>
<evidence type="ECO:0000256" key="2">
    <source>
        <dbReference type="ARBA" id="ARBA00006434"/>
    </source>
</evidence>
<feature type="transmembrane region" description="Helical" evidence="14">
    <location>
        <begin position="333"/>
        <end position="354"/>
    </location>
</feature>
<feature type="transmembrane region" description="Helical" evidence="14">
    <location>
        <begin position="205"/>
        <end position="230"/>
    </location>
</feature>
<dbReference type="Proteomes" id="UP000315525">
    <property type="component" value="Unassembled WGS sequence"/>
</dbReference>
<evidence type="ECO:0000256" key="12">
    <source>
        <dbReference type="ARBA" id="ARBA00033708"/>
    </source>
</evidence>
<keyword evidence="7 14" id="KW-1133">Transmembrane helix</keyword>
<dbReference type="PROSITE" id="PS50283">
    <property type="entry name" value="NA_SOLUT_SYMP_3"/>
    <property type="match status" value="1"/>
</dbReference>
<feature type="transmembrane region" description="Helical" evidence="14">
    <location>
        <begin position="310"/>
        <end position="327"/>
    </location>
</feature>
<evidence type="ECO:0000256" key="14">
    <source>
        <dbReference type="RuleBase" id="RU366012"/>
    </source>
</evidence>
<keyword evidence="10 14" id="KW-0472">Membrane</keyword>
<gene>
    <name evidence="15" type="ORF">E3J62_09775</name>
</gene>